<reference evidence="2 3" key="1">
    <citation type="submission" date="2017-02" db="EMBL/GenBank/DDBJ databases">
        <title>The new phylogeny of genus Mycobacterium.</title>
        <authorList>
            <person name="Tortoli E."/>
            <person name="Trovato A."/>
            <person name="Cirillo D.M."/>
        </authorList>
    </citation>
    <scope>NUCLEOTIDE SEQUENCE [LARGE SCALE GENOMIC DNA]</scope>
    <source>
        <strain evidence="2 3">DSM 45255</strain>
    </source>
</reference>
<protein>
    <submittedName>
        <fullName evidence="2">Uncharacterized protein</fullName>
    </submittedName>
</protein>
<dbReference type="Proteomes" id="UP000192760">
    <property type="component" value="Unassembled WGS sequence"/>
</dbReference>
<evidence type="ECO:0000313" key="2">
    <source>
        <dbReference type="EMBL" id="ORB06170.1"/>
    </source>
</evidence>
<feature type="compositionally biased region" description="Polar residues" evidence="1">
    <location>
        <begin position="55"/>
        <end position="64"/>
    </location>
</feature>
<name>A0A1X0FY02_MYCNT</name>
<gene>
    <name evidence="2" type="ORF">BST30_11435</name>
</gene>
<evidence type="ECO:0000256" key="1">
    <source>
        <dbReference type="SAM" id="MobiDB-lite"/>
    </source>
</evidence>
<feature type="region of interest" description="Disordered" evidence="1">
    <location>
        <begin position="45"/>
        <end position="64"/>
    </location>
</feature>
<comment type="caution">
    <text evidence="2">The sequence shown here is derived from an EMBL/GenBank/DDBJ whole genome shotgun (WGS) entry which is preliminary data.</text>
</comment>
<sequence length="64" mass="7192">MLRGFRRLTRRLIITGALIDQSILCRIQAAARFDGFLVRTATPYAGGQRSRRATRSVTAEENPD</sequence>
<accession>A0A1X0FY02</accession>
<proteinExistence type="predicted"/>
<organism evidence="2 3">
    <name type="scientific">Mycobacterium mantenii</name>
    <dbReference type="NCBI Taxonomy" id="560555"/>
    <lineage>
        <taxon>Bacteria</taxon>
        <taxon>Bacillati</taxon>
        <taxon>Actinomycetota</taxon>
        <taxon>Actinomycetes</taxon>
        <taxon>Mycobacteriales</taxon>
        <taxon>Mycobacteriaceae</taxon>
        <taxon>Mycobacterium</taxon>
        <taxon>Mycobacterium avium complex (MAC)</taxon>
    </lineage>
</organism>
<evidence type="ECO:0000313" key="3">
    <source>
        <dbReference type="Proteomes" id="UP000192760"/>
    </source>
</evidence>
<dbReference type="AlphaFoldDB" id="A0A1X0FY02"/>
<dbReference type="EMBL" id="MVHW01000010">
    <property type="protein sequence ID" value="ORB06170.1"/>
    <property type="molecule type" value="Genomic_DNA"/>
</dbReference>